<name>A0ABU2Y7U1_9FLAO</name>
<protein>
    <submittedName>
        <fullName evidence="2">Uncharacterized protein</fullName>
    </submittedName>
</protein>
<sequence>MNSSFAEIRSIIILTCALVFFLNAKAQEVNVIDNKGTIHTVRNNQVTTSNTAPLTPLMNDVWFDTTNTTNVIAKTWNGNGWIIVGGVSTDVNNALTAGTDSGAYKALRIMDVYDDVGGQRVNNQLVKLNLSIERTNVGFASITSDEVVIPEDGYYKVAYHATFRTEAGDGTRTTARVELQIDGNREPGTDSYSYHRQNNTANNSSGNVSTSTAGRSLIKFFSEGEALSLHAVRFEGPNNRQFETLAEGTGITVHKLN</sequence>
<feature type="region of interest" description="Disordered" evidence="1">
    <location>
        <begin position="184"/>
        <end position="210"/>
    </location>
</feature>
<comment type="caution">
    <text evidence="2">The sequence shown here is derived from an EMBL/GenBank/DDBJ whole genome shotgun (WGS) entry which is preliminary data.</text>
</comment>
<dbReference type="RefSeq" id="WP_311594359.1">
    <property type="nucleotide sequence ID" value="NZ_JAVRHV010000009.1"/>
</dbReference>
<dbReference type="EMBL" id="JAVRHV010000009">
    <property type="protein sequence ID" value="MDT0554273.1"/>
    <property type="molecule type" value="Genomic_DNA"/>
</dbReference>
<gene>
    <name evidence="2" type="ORF">RM519_13510</name>
</gene>
<feature type="compositionally biased region" description="Polar residues" evidence="1">
    <location>
        <begin position="190"/>
        <end position="210"/>
    </location>
</feature>
<organism evidence="2 3">
    <name type="scientific">Urechidicola vernalis</name>
    <dbReference type="NCBI Taxonomy" id="3075600"/>
    <lineage>
        <taxon>Bacteria</taxon>
        <taxon>Pseudomonadati</taxon>
        <taxon>Bacteroidota</taxon>
        <taxon>Flavobacteriia</taxon>
        <taxon>Flavobacteriales</taxon>
        <taxon>Flavobacteriaceae</taxon>
        <taxon>Urechidicola</taxon>
    </lineage>
</organism>
<dbReference type="InterPro" id="IPR008983">
    <property type="entry name" value="Tumour_necrosis_fac-like_dom"/>
</dbReference>
<dbReference type="Proteomes" id="UP001252186">
    <property type="component" value="Unassembled WGS sequence"/>
</dbReference>
<reference evidence="2 3" key="1">
    <citation type="submission" date="2023-09" db="EMBL/GenBank/DDBJ databases">
        <authorList>
            <person name="Rey-Velasco X."/>
        </authorList>
    </citation>
    <scope>NUCLEOTIDE SEQUENCE [LARGE SCALE GENOMIC DNA]</scope>
    <source>
        <strain evidence="2 3">P050</strain>
    </source>
</reference>
<accession>A0ABU2Y7U1</accession>
<proteinExistence type="predicted"/>
<evidence type="ECO:0000256" key="1">
    <source>
        <dbReference type="SAM" id="MobiDB-lite"/>
    </source>
</evidence>
<keyword evidence="3" id="KW-1185">Reference proteome</keyword>
<dbReference type="Gene3D" id="2.60.120.40">
    <property type="match status" value="1"/>
</dbReference>
<evidence type="ECO:0000313" key="3">
    <source>
        <dbReference type="Proteomes" id="UP001252186"/>
    </source>
</evidence>
<evidence type="ECO:0000313" key="2">
    <source>
        <dbReference type="EMBL" id="MDT0554273.1"/>
    </source>
</evidence>